<dbReference type="InterPro" id="IPR011658">
    <property type="entry name" value="PA14_dom"/>
</dbReference>
<dbReference type="InterPro" id="IPR036962">
    <property type="entry name" value="Glyco_hydro_3_N_sf"/>
</dbReference>
<evidence type="ECO:0000256" key="10">
    <source>
        <dbReference type="ARBA" id="ARBA00023326"/>
    </source>
</evidence>
<comment type="caution">
    <text evidence="12">The sequence shown here is derived from an EMBL/GenBank/DDBJ whole genome shotgun (WGS) entry which is preliminary data.</text>
</comment>
<dbReference type="PRINTS" id="PR00133">
    <property type="entry name" value="GLHYDRLASE3"/>
</dbReference>
<evidence type="ECO:0000256" key="6">
    <source>
        <dbReference type="ARBA" id="ARBA00023001"/>
    </source>
</evidence>
<accession>A0AAD6HU91</accession>
<dbReference type="Pfam" id="PF00933">
    <property type="entry name" value="Glyco_hydro_3"/>
    <property type="match status" value="1"/>
</dbReference>
<evidence type="ECO:0000313" key="13">
    <source>
        <dbReference type="Proteomes" id="UP001215712"/>
    </source>
</evidence>
<organism evidence="12 13">
    <name type="scientific">Penicillium malachiteum</name>
    <dbReference type="NCBI Taxonomy" id="1324776"/>
    <lineage>
        <taxon>Eukaryota</taxon>
        <taxon>Fungi</taxon>
        <taxon>Dikarya</taxon>
        <taxon>Ascomycota</taxon>
        <taxon>Pezizomycotina</taxon>
        <taxon>Eurotiomycetes</taxon>
        <taxon>Eurotiomycetidae</taxon>
        <taxon>Eurotiales</taxon>
        <taxon>Aspergillaceae</taxon>
        <taxon>Penicillium</taxon>
    </lineage>
</organism>
<name>A0AAD6HU91_9EURO</name>
<dbReference type="InterPro" id="IPR002772">
    <property type="entry name" value="Glyco_hydro_3_C"/>
</dbReference>
<dbReference type="InterPro" id="IPR017853">
    <property type="entry name" value="GH"/>
</dbReference>
<dbReference type="SUPFAM" id="SSF51445">
    <property type="entry name" value="(Trans)glycosidases"/>
    <property type="match status" value="1"/>
</dbReference>
<protein>
    <recommendedName>
        <fullName evidence="4">beta-glucosidase</fullName>
        <ecNumber evidence="4">3.2.1.21</ecNumber>
    </recommendedName>
</protein>
<keyword evidence="8" id="KW-0119">Carbohydrate metabolism</keyword>
<comment type="pathway">
    <text evidence="2">Glycan metabolism; cellulose degradation.</text>
</comment>
<dbReference type="Gene3D" id="2.60.40.10">
    <property type="entry name" value="Immunoglobulins"/>
    <property type="match status" value="1"/>
</dbReference>
<evidence type="ECO:0000256" key="5">
    <source>
        <dbReference type="ARBA" id="ARBA00022801"/>
    </source>
</evidence>
<keyword evidence="5" id="KW-0378">Hydrolase</keyword>
<evidence type="ECO:0000256" key="3">
    <source>
        <dbReference type="ARBA" id="ARBA00005336"/>
    </source>
</evidence>
<dbReference type="PROSITE" id="PS51820">
    <property type="entry name" value="PA14"/>
    <property type="match status" value="1"/>
</dbReference>
<dbReference type="AlphaFoldDB" id="A0AAD6HU91"/>
<comment type="catalytic activity">
    <reaction evidence="1">
        <text>Hydrolysis of terminal, non-reducing beta-D-glucosyl residues with release of beta-D-glucose.</text>
        <dbReference type="EC" id="3.2.1.21"/>
    </reaction>
</comment>
<evidence type="ECO:0000256" key="1">
    <source>
        <dbReference type="ARBA" id="ARBA00000448"/>
    </source>
</evidence>
<evidence type="ECO:0000256" key="4">
    <source>
        <dbReference type="ARBA" id="ARBA00012744"/>
    </source>
</evidence>
<evidence type="ECO:0000256" key="8">
    <source>
        <dbReference type="ARBA" id="ARBA00023277"/>
    </source>
</evidence>
<dbReference type="SUPFAM" id="SSF56988">
    <property type="entry name" value="Anthrax protective antigen"/>
    <property type="match status" value="1"/>
</dbReference>
<reference evidence="12" key="2">
    <citation type="submission" date="2023-01" db="EMBL/GenBank/DDBJ databases">
        <authorList>
            <person name="Petersen C."/>
        </authorList>
    </citation>
    <scope>NUCLEOTIDE SEQUENCE</scope>
    <source>
        <strain evidence="12">IBT 17514</strain>
    </source>
</reference>
<keyword evidence="13" id="KW-1185">Reference proteome</keyword>
<dbReference type="InterPro" id="IPR050288">
    <property type="entry name" value="Cellulose_deg_GH3"/>
</dbReference>
<keyword evidence="6" id="KW-0136">Cellulose degradation</keyword>
<dbReference type="PANTHER" id="PTHR42715:SF10">
    <property type="entry name" value="BETA-GLUCOSIDASE"/>
    <property type="match status" value="1"/>
</dbReference>
<evidence type="ECO:0000256" key="9">
    <source>
        <dbReference type="ARBA" id="ARBA00023295"/>
    </source>
</evidence>
<dbReference type="InterPro" id="IPR013783">
    <property type="entry name" value="Ig-like_fold"/>
</dbReference>
<dbReference type="Gene3D" id="3.40.50.1700">
    <property type="entry name" value="Glycoside hydrolase family 3 C-terminal domain"/>
    <property type="match status" value="1"/>
</dbReference>
<dbReference type="Gene3D" id="3.20.20.300">
    <property type="entry name" value="Glycoside hydrolase, family 3, N-terminal domain"/>
    <property type="match status" value="1"/>
</dbReference>
<comment type="similarity">
    <text evidence="3">Belongs to the glycosyl hydrolase 3 family.</text>
</comment>
<dbReference type="GO" id="GO:0008422">
    <property type="term" value="F:beta-glucosidase activity"/>
    <property type="evidence" value="ECO:0007669"/>
    <property type="project" value="UniProtKB-EC"/>
</dbReference>
<proteinExistence type="inferred from homology"/>
<dbReference type="Pfam" id="PF07691">
    <property type="entry name" value="PA14"/>
    <property type="match status" value="1"/>
</dbReference>
<dbReference type="SMART" id="SM01217">
    <property type="entry name" value="Fn3_like"/>
    <property type="match status" value="1"/>
</dbReference>
<dbReference type="InterPro" id="IPR026891">
    <property type="entry name" value="Fn3-like"/>
</dbReference>
<dbReference type="Gene3D" id="2.60.120.260">
    <property type="entry name" value="Galactose-binding domain-like"/>
    <property type="match status" value="1"/>
</dbReference>
<dbReference type="EMBL" id="JAQJAN010000002">
    <property type="protein sequence ID" value="KAJ5738042.1"/>
    <property type="molecule type" value="Genomic_DNA"/>
</dbReference>
<evidence type="ECO:0000256" key="7">
    <source>
        <dbReference type="ARBA" id="ARBA00023180"/>
    </source>
</evidence>
<keyword evidence="9" id="KW-0326">Glycosidase</keyword>
<dbReference type="InterPro" id="IPR036881">
    <property type="entry name" value="Glyco_hydro_3_C_sf"/>
</dbReference>
<evidence type="ECO:0000313" key="12">
    <source>
        <dbReference type="EMBL" id="KAJ5738042.1"/>
    </source>
</evidence>
<evidence type="ECO:0000256" key="2">
    <source>
        <dbReference type="ARBA" id="ARBA00004987"/>
    </source>
</evidence>
<dbReference type="Proteomes" id="UP001215712">
    <property type="component" value="Unassembled WGS sequence"/>
</dbReference>
<dbReference type="Pfam" id="PF14310">
    <property type="entry name" value="Fn3-like"/>
    <property type="match status" value="1"/>
</dbReference>
<dbReference type="PANTHER" id="PTHR42715">
    <property type="entry name" value="BETA-GLUCOSIDASE"/>
    <property type="match status" value="1"/>
</dbReference>
<dbReference type="InterPro" id="IPR001764">
    <property type="entry name" value="Glyco_hydro_3_N"/>
</dbReference>
<dbReference type="GO" id="GO:0030245">
    <property type="term" value="P:cellulose catabolic process"/>
    <property type="evidence" value="ECO:0007669"/>
    <property type="project" value="UniProtKB-KW"/>
</dbReference>
<sequence>MPDMKAVTRQDGLKSETHFVDLLPLLSVEEKVSLLSGATFTTTNGVERLGIPALQVSDSINGVRGSQSHLEDTGTACFPSSTCLASTWNTNLMQDFGKEVAFQAKAKSVQVVLGPNINLHRDPRAGRNFEAFSEDPLLTGQLAAAIVNGIQSEGVGSCVKHFVANESETVRRRYNVDESGDSRTMREIYLRTFQHLLRRANPVSIMTAYNALDGNFCSQTPLIKELLRDDWKYNGCMMSDWYGTKSTNGALEAGLDLEMPGPSVFRGSKLVDAINRDEITEKSLNSAVANVLQLIDRTATADIGKKEQSIICDRTSSMALKAASEGIVLLKNNQNVLPLKMTSKPKIALIGTAAVKPSITGGGSACAKPQYLRTPLQCFQHACEDPEQISFAHGINSRYAVPSMPIDMMKARDGLPGVNIEYYLDGEEVPVYSERSEQPNVVMLGRLKPGLPQNGFYYVIETNITVKTSGTHKFAVQATGEFTLSVDGAEILSKATPVMTVEDFLFEPKKLESAIDFQMEAQRPYKVTLRTHSRDVASANGELSPHSAKLCFEEEHSDRASIAEAVNVVAHSDVSVIIGGRTHEHESEGFDMKTMKLPENQVRLIKAVSSVSEKTVLVLHCGNPVDVSDFVDDVDAIMVAHFPGQEGAQAMVDILTGKTNPSGKLATTWPMHLDELSVPSFGNFPAKDFGNGPTIRYREGLQMGYRSSKTAPFARWPFGYGLSYSSFKFASLEVVSREAISGPTSDEVTDKAVAIAVDVQNTSEIAGYEVIQVYSEPPIDSQIWRPRRELIAFTKVWLEPHQTKRIDLSVSQRDISGYWDSLQKCWRSLNGTYKITVENCAACLKIEDAGTWNGL</sequence>
<dbReference type="InterPro" id="IPR037524">
    <property type="entry name" value="PA14/GLEYA"/>
</dbReference>
<reference evidence="12" key="1">
    <citation type="journal article" date="2023" name="IMA Fungus">
        <title>Comparative genomic study of the Penicillium genus elucidates a diverse pangenome and 15 lateral gene transfer events.</title>
        <authorList>
            <person name="Petersen C."/>
            <person name="Sorensen T."/>
            <person name="Nielsen M.R."/>
            <person name="Sondergaard T.E."/>
            <person name="Sorensen J.L."/>
            <person name="Fitzpatrick D.A."/>
            <person name="Frisvad J.C."/>
            <person name="Nielsen K.L."/>
        </authorList>
    </citation>
    <scope>NUCLEOTIDE SEQUENCE</scope>
    <source>
        <strain evidence="12">IBT 17514</strain>
    </source>
</reference>
<feature type="domain" description="PA14" evidence="11">
    <location>
        <begin position="413"/>
        <end position="566"/>
    </location>
</feature>
<dbReference type="EC" id="3.2.1.21" evidence="4"/>
<evidence type="ECO:0000259" key="11">
    <source>
        <dbReference type="PROSITE" id="PS51820"/>
    </source>
</evidence>
<keyword evidence="10" id="KW-0624">Polysaccharide degradation</keyword>
<keyword evidence="7" id="KW-0325">Glycoprotein</keyword>
<gene>
    <name evidence="12" type="ORF">N7493_001197</name>
</gene>
<dbReference type="Pfam" id="PF01915">
    <property type="entry name" value="Glyco_hydro_3_C"/>
    <property type="match status" value="1"/>
</dbReference>
<dbReference type="SUPFAM" id="SSF52279">
    <property type="entry name" value="Beta-D-glucan exohydrolase, C-terminal domain"/>
    <property type="match status" value="1"/>
</dbReference>